<dbReference type="STRING" id="1679444.PYTT_2567"/>
<dbReference type="GO" id="GO:0005254">
    <property type="term" value="F:chloride channel activity"/>
    <property type="evidence" value="ECO:0007669"/>
    <property type="project" value="UniProtKB-KW"/>
</dbReference>
<dbReference type="KEGG" id="agl:PYTT_2567"/>
<organism evidence="13 14">
    <name type="scientific">Akkermansia glycaniphila</name>
    <dbReference type="NCBI Taxonomy" id="1679444"/>
    <lineage>
        <taxon>Bacteria</taxon>
        <taxon>Pseudomonadati</taxon>
        <taxon>Verrucomicrobiota</taxon>
        <taxon>Verrucomicrobiia</taxon>
        <taxon>Verrucomicrobiales</taxon>
        <taxon>Akkermansiaceae</taxon>
        <taxon>Akkermansia</taxon>
    </lineage>
</organism>
<dbReference type="InterPro" id="IPR014743">
    <property type="entry name" value="Cl-channel_core"/>
</dbReference>
<keyword evidence="14" id="KW-1185">Reference proteome</keyword>
<keyword evidence="8" id="KW-0868">Chloride</keyword>
<dbReference type="OrthoDB" id="9812438at2"/>
<dbReference type="Pfam" id="PF00571">
    <property type="entry name" value="CBS"/>
    <property type="match status" value="1"/>
</dbReference>
<dbReference type="Pfam" id="PF00654">
    <property type="entry name" value="Voltage_CLC"/>
    <property type="match status" value="1"/>
</dbReference>
<feature type="transmembrane region" description="Helical" evidence="11">
    <location>
        <begin position="88"/>
        <end position="109"/>
    </location>
</feature>
<feature type="transmembrane region" description="Helical" evidence="11">
    <location>
        <begin position="332"/>
        <end position="352"/>
    </location>
</feature>
<sequence>MATSQAKKKKTFSPLSLAWLRFAVELLQKLHIQDRHFVYLWAIFVGILGACVALAFEYSTEFLQWILTGAHAETRVDAFEQIGDWRRIAVPVVGGLLAGLTLLFTHKFVPAKATEYMEAVSLGSGKIPVRPSLLRCLSAIFSISSGAAIGKEGPLVQTAAVAASTLGQKFKLSAPRLRLMVACGAAAGITAAFHAPLGACLFVSEIVLGTLSINILAPMLIASSTSFVLMHMLGKQKPIYEAASTTFGDINQVLLCIVLAIIAACVAKGWLVLLKVSRSYLNGKRQFLPLRLMLAGLFVGLLACYDPHVVGNGAEIIAGLVQTVFTPEQASIFLVLKIVAVAVVFGCGTVGGALTPSLMIGGLLGFLFSTALTAMGIGGDHAVAYTMVGMAAFFTTAANAPLTSLVLVVEFSMAGTLIFPLILAVVCSHAMSMLLKAKSMYYDSLTNGPRTAFDKHLGDVSVSDIARTTPAVVEPGDKFGSIATILLKNPGENVFVEGKNKLFLGTIIPEDVMTFAKSATLANTVIAIDVMREDIPVLSPEMGLPAALGTFTASGMDSLAVVHPDTGKISGIVSKGDLYQVISEIMKREKLK</sequence>
<dbReference type="InterPro" id="IPR001807">
    <property type="entry name" value="ClC"/>
</dbReference>
<feature type="transmembrane region" description="Helical" evidence="11">
    <location>
        <begin position="253"/>
        <end position="272"/>
    </location>
</feature>
<dbReference type="PRINTS" id="PR00762">
    <property type="entry name" value="CLCHANNEL"/>
</dbReference>
<name>A0A1C7PCV8_9BACT</name>
<gene>
    <name evidence="13" type="ORF">PYTT_2567</name>
</gene>
<keyword evidence="5" id="KW-0406">Ion transport</keyword>
<keyword evidence="10" id="KW-0129">CBS domain</keyword>
<evidence type="ECO:0000256" key="10">
    <source>
        <dbReference type="PROSITE-ProRule" id="PRU00703"/>
    </source>
</evidence>
<keyword evidence="3 11" id="KW-0812">Transmembrane</keyword>
<feature type="transmembrane region" description="Helical" evidence="11">
    <location>
        <begin position="210"/>
        <end position="233"/>
    </location>
</feature>
<evidence type="ECO:0000256" key="4">
    <source>
        <dbReference type="ARBA" id="ARBA00022989"/>
    </source>
</evidence>
<dbReference type="CDD" id="cd02205">
    <property type="entry name" value="CBS_pair_SF"/>
    <property type="match status" value="1"/>
</dbReference>
<keyword evidence="6 11" id="KW-0472">Membrane</keyword>
<feature type="transmembrane region" description="Helical" evidence="11">
    <location>
        <begin position="37"/>
        <end position="56"/>
    </location>
</feature>
<feature type="transmembrane region" description="Helical" evidence="11">
    <location>
        <begin position="358"/>
        <end position="377"/>
    </location>
</feature>
<feature type="transmembrane region" description="Helical" evidence="11">
    <location>
        <begin position="292"/>
        <end position="311"/>
    </location>
</feature>
<evidence type="ECO:0000313" key="14">
    <source>
        <dbReference type="Proteomes" id="UP000176204"/>
    </source>
</evidence>
<keyword evidence="2" id="KW-0813">Transport</keyword>
<feature type="transmembrane region" description="Helical" evidence="11">
    <location>
        <begin position="414"/>
        <end position="435"/>
    </location>
</feature>
<keyword evidence="4 11" id="KW-1133">Transmembrane helix</keyword>
<dbReference type="EMBL" id="LT629973">
    <property type="protein sequence ID" value="SEI01380.1"/>
    <property type="molecule type" value="Genomic_DNA"/>
</dbReference>
<evidence type="ECO:0000256" key="3">
    <source>
        <dbReference type="ARBA" id="ARBA00022692"/>
    </source>
</evidence>
<evidence type="ECO:0000313" key="13">
    <source>
        <dbReference type="EMBL" id="SEI01380.1"/>
    </source>
</evidence>
<evidence type="ECO:0000256" key="8">
    <source>
        <dbReference type="ARBA" id="ARBA00023214"/>
    </source>
</evidence>
<dbReference type="PROSITE" id="PS51371">
    <property type="entry name" value="CBS"/>
    <property type="match status" value="1"/>
</dbReference>
<feature type="transmembrane region" description="Helical" evidence="11">
    <location>
        <begin position="384"/>
        <end position="408"/>
    </location>
</feature>
<accession>A0A1C7PCV8</accession>
<evidence type="ECO:0000256" key="9">
    <source>
        <dbReference type="ARBA" id="ARBA00023303"/>
    </source>
</evidence>
<dbReference type="AlphaFoldDB" id="A0A1C7PCV8"/>
<dbReference type="PANTHER" id="PTHR43427">
    <property type="entry name" value="CHLORIDE CHANNEL PROTEIN CLC-E"/>
    <property type="match status" value="1"/>
</dbReference>
<dbReference type="InterPro" id="IPR050368">
    <property type="entry name" value="ClC-type_chloride_channel"/>
</dbReference>
<evidence type="ECO:0000256" key="7">
    <source>
        <dbReference type="ARBA" id="ARBA00023173"/>
    </source>
</evidence>
<dbReference type="InterPro" id="IPR046342">
    <property type="entry name" value="CBS_dom_sf"/>
</dbReference>
<dbReference type="Gene3D" id="3.10.580.10">
    <property type="entry name" value="CBS-domain"/>
    <property type="match status" value="1"/>
</dbReference>
<dbReference type="RefSeq" id="WP_067774948.1">
    <property type="nucleotide sequence ID" value="NZ_LIGX01000020.1"/>
</dbReference>
<dbReference type="Proteomes" id="UP000176204">
    <property type="component" value="Chromosome I"/>
</dbReference>
<dbReference type="SUPFAM" id="SSF54631">
    <property type="entry name" value="CBS-domain pair"/>
    <property type="match status" value="1"/>
</dbReference>
<proteinExistence type="predicted"/>
<feature type="domain" description="CBS" evidence="12">
    <location>
        <begin position="531"/>
        <end position="588"/>
    </location>
</feature>
<dbReference type="PANTHER" id="PTHR43427:SF6">
    <property type="entry name" value="CHLORIDE CHANNEL PROTEIN CLC-E"/>
    <property type="match status" value="1"/>
</dbReference>
<evidence type="ECO:0000256" key="1">
    <source>
        <dbReference type="ARBA" id="ARBA00004141"/>
    </source>
</evidence>
<protein>
    <submittedName>
        <fullName evidence="13">Chloride channel core</fullName>
    </submittedName>
</protein>
<dbReference type="CDD" id="cd00400">
    <property type="entry name" value="Voltage_gated_ClC"/>
    <property type="match status" value="1"/>
</dbReference>
<comment type="subcellular location">
    <subcellularLocation>
        <location evidence="1">Membrane</location>
        <topology evidence="1">Multi-pass membrane protein</topology>
    </subcellularLocation>
</comment>
<dbReference type="Gene3D" id="1.10.3080.10">
    <property type="entry name" value="Clc chloride channel"/>
    <property type="match status" value="1"/>
</dbReference>
<evidence type="ECO:0000259" key="12">
    <source>
        <dbReference type="PROSITE" id="PS51371"/>
    </source>
</evidence>
<reference evidence="14" key="1">
    <citation type="submission" date="2016-09" db="EMBL/GenBank/DDBJ databases">
        <authorList>
            <person name="Koehorst J."/>
        </authorList>
    </citation>
    <scope>NUCLEOTIDE SEQUENCE [LARGE SCALE GENOMIC DNA]</scope>
</reference>
<evidence type="ECO:0000256" key="11">
    <source>
        <dbReference type="SAM" id="Phobius"/>
    </source>
</evidence>
<dbReference type="InterPro" id="IPR000644">
    <property type="entry name" value="CBS_dom"/>
</dbReference>
<evidence type="ECO:0000256" key="6">
    <source>
        <dbReference type="ARBA" id="ARBA00023136"/>
    </source>
</evidence>
<keyword evidence="9" id="KW-0407">Ion channel</keyword>
<dbReference type="SUPFAM" id="SSF81340">
    <property type="entry name" value="Clc chloride channel"/>
    <property type="match status" value="1"/>
</dbReference>
<dbReference type="SMART" id="SM00116">
    <property type="entry name" value="CBS"/>
    <property type="match status" value="1"/>
</dbReference>
<feature type="transmembrane region" description="Helical" evidence="11">
    <location>
        <begin position="179"/>
        <end position="204"/>
    </location>
</feature>
<evidence type="ECO:0000256" key="5">
    <source>
        <dbReference type="ARBA" id="ARBA00023065"/>
    </source>
</evidence>
<dbReference type="GO" id="GO:0034707">
    <property type="term" value="C:chloride channel complex"/>
    <property type="evidence" value="ECO:0007669"/>
    <property type="project" value="UniProtKB-KW"/>
</dbReference>
<keyword evidence="7" id="KW-0869">Chloride channel</keyword>
<evidence type="ECO:0000256" key="2">
    <source>
        <dbReference type="ARBA" id="ARBA00022448"/>
    </source>
</evidence>